<dbReference type="Proteomes" id="UP000004061">
    <property type="component" value="Unassembled WGS sequence"/>
</dbReference>
<gene>
    <name evidence="2" type="ORF">AmaxDRAFT_2509</name>
</gene>
<reference evidence="2 3" key="1">
    <citation type="journal article" date="2011" name="Appl. Environ. Microbiol.">
        <title>Contribution of a Sodium Ion Gradient to Energy Conservation during Fermentation in the Cyanobacterium Arthrospira (Spirulina) maxima CS-328.</title>
        <authorList>
            <person name="Carrieri D."/>
            <person name="Ananyev G."/>
            <person name="Lenz O."/>
            <person name="Bryant D.A."/>
            <person name="Dismukes G.C."/>
        </authorList>
    </citation>
    <scope>NUCLEOTIDE SEQUENCE [LARGE SCALE GENOMIC DNA]</scope>
    <source>
        <strain evidence="2 3">CS-328</strain>
    </source>
</reference>
<keyword evidence="1" id="KW-1133">Transmembrane helix</keyword>
<name>B5W165_LIMMA</name>
<dbReference type="EMBL" id="ABYK01000016">
    <property type="protein sequence ID" value="EDZ94643.1"/>
    <property type="molecule type" value="Genomic_DNA"/>
</dbReference>
<protein>
    <submittedName>
        <fullName evidence="2">Uncharacterized protein</fullName>
    </submittedName>
</protein>
<proteinExistence type="predicted"/>
<dbReference type="AlphaFoldDB" id="B5W165"/>
<accession>B5W165</accession>
<feature type="transmembrane region" description="Helical" evidence="1">
    <location>
        <begin position="68"/>
        <end position="88"/>
    </location>
</feature>
<sequence length="108" mass="11750">MVLIIAAAYLTSFANRPALFTLTILMGLAGGIRPSTPFFMLPLALTSLFLGWRFGSPNSGYRFKLTDVFIAVSLGLAAVAVGFIPLIASSGGWDNYWQLVQEWLPLHT</sequence>
<evidence type="ECO:0000256" key="1">
    <source>
        <dbReference type="SAM" id="Phobius"/>
    </source>
</evidence>
<feature type="non-terminal residue" evidence="2">
    <location>
        <position position="108"/>
    </location>
</feature>
<keyword evidence="3" id="KW-1185">Reference proteome</keyword>
<evidence type="ECO:0000313" key="2">
    <source>
        <dbReference type="EMBL" id="EDZ94643.1"/>
    </source>
</evidence>
<keyword evidence="1" id="KW-0812">Transmembrane</keyword>
<dbReference type="RefSeq" id="WP_006669252.1">
    <property type="nucleotide sequence ID" value="NZ_ABYK01000016.1"/>
</dbReference>
<evidence type="ECO:0000313" key="3">
    <source>
        <dbReference type="Proteomes" id="UP000004061"/>
    </source>
</evidence>
<keyword evidence="1" id="KW-0472">Membrane</keyword>
<feature type="transmembrane region" description="Helical" evidence="1">
    <location>
        <begin position="38"/>
        <end position="56"/>
    </location>
</feature>
<organism evidence="2 3">
    <name type="scientific">Limnospira maxima CS-328</name>
    <dbReference type="NCBI Taxonomy" id="513049"/>
    <lineage>
        <taxon>Bacteria</taxon>
        <taxon>Bacillati</taxon>
        <taxon>Cyanobacteriota</taxon>
        <taxon>Cyanophyceae</taxon>
        <taxon>Oscillatoriophycideae</taxon>
        <taxon>Oscillatoriales</taxon>
        <taxon>Sirenicapillariaceae</taxon>
        <taxon>Limnospira</taxon>
    </lineage>
</organism>
<comment type="caution">
    <text evidence="2">The sequence shown here is derived from an EMBL/GenBank/DDBJ whole genome shotgun (WGS) entry which is preliminary data.</text>
</comment>